<feature type="domain" description="VWFC" evidence="4">
    <location>
        <begin position="305"/>
        <end position="364"/>
    </location>
</feature>
<comment type="caution">
    <text evidence="5">The sequence shown here is derived from an EMBL/GenBank/DDBJ whole genome shotgun (WGS) entry which is preliminary data.</text>
</comment>
<keyword evidence="6" id="KW-1185">Reference proteome</keyword>
<dbReference type="GO" id="GO:0005576">
    <property type="term" value="C:extracellular region"/>
    <property type="evidence" value="ECO:0007669"/>
    <property type="project" value="UniProtKB-SubCell"/>
</dbReference>
<evidence type="ECO:0000256" key="1">
    <source>
        <dbReference type="ARBA" id="ARBA00004613"/>
    </source>
</evidence>
<name>A0AAV2IM29_LYMST</name>
<dbReference type="SMART" id="SM00214">
    <property type="entry name" value="VWC"/>
    <property type="match status" value="7"/>
</dbReference>
<dbReference type="Gene3D" id="2.10.70.10">
    <property type="entry name" value="Complement Module, domain 1"/>
    <property type="match status" value="5"/>
</dbReference>
<dbReference type="InterPro" id="IPR052424">
    <property type="entry name" value="Kielin_Chordin-BMP_Reg"/>
</dbReference>
<dbReference type="SUPFAM" id="SSF57603">
    <property type="entry name" value="FnI-like domain"/>
    <property type="match status" value="8"/>
</dbReference>
<feature type="domain" description="VWFC" evidence="4">
    <location>
        <begin position="134"/>
        <end position="191"/>
    </location>
</feature>
<reference evidence="5 6" key="1">
    <citation type="submission" date="2024-04" db="EMBL/GenBank/DDBJ databases">
        <authorList>
            <consortium name="Genoscope - CEA"/>
            <person name="William W."/>
        </authorList>
    </citation>
    <scope>NUCLEOTIDE SEQUENCE [LARGE SCALE GENOMIC DNA]</scope>
</reference>
<dbReference type="Pfam" id="PF00093">
    <property type="entry name" value="VWC"/>
    <property type="match status" value="4"/>
</dbReference>
<accession>A0AAV2IM29</accession>
<evidence type="ECO:0000313" key="5">
    <source>
        <dbReference type="EMBL" id="CAL1547510.1"/>
    </source>
</evidence>
<evidence type="ECO:0000256" key="2">
    <source>
        <dbReference type="ARBA" id="ARBA00022525"/>
    </source>
</evidence>
<protein>
    <recommendedName>
        <fullName evidence="4">VWFC domain-containing protein</fullName>
    </recommendedName>
</protein>
<dbReference type="AlphaFoldDB" id="A0AAV2IM29"/>
<dbReference type="PANTHER" id="PTHR46698">
    <property type="entry name" value="CROSSVEINLESS 2"/>
    <property type="match status" value="1"/>
</dbReference>
<proteinExistence type="predicted"/>
<gene>
    <name evidence="5" type="ORF">GSLYS_00020827001</name>
</gene>
<evidence type="ECO:0000313" key="6">
    <source>
        <dbReference type="Proteomes" id="UP001497497"/>
    </source>
</evidence>
<evidence type="ECO:0000259" key="4">
    <source>
        <dbReference type="PROSITE" id="PS50184"/>
    </source>
</evidence>
<keyword evidence="3" id="KW-0732">Signal</keyword>
<feature type="domain" description="VWFC" evidence="4">
    <location>
        <begin position="80"/>
        <end position="134"/>
    </location>
</feature>
<comment type="subcellular location">
    <subcellularLocation>
        <location evidence="1">Secreted</location>
    </subcellularLocation>
</comment>
<dbReference type="Gene3D" id="6.20.200.20">
    <property type="match status" value="3"/>
</dbReference>
<dbReference type="PANTHER" id="PTHR46698:SF6">
    <property type="entry name" value="KIELIN_CHORDIN-LIKE PROTEIN"/>
    <property type="match status" value="1"/>
</dbReference>
<dbReference type="GO" id="GO:0030513">
    <property type="term" value="P:positive regulation of BMP signaling pathway"/>
    <property type="evidence" value="ECO:0007669"/>
    <property type="project" value="TreeGrafter"/>
</dbReference>
<dbReference type="PROSITE" id="PS01208">
    <property type="entry name" value="VWFC_1"/>
    <property type="match status" value="1"/>
</dbReference>
<organism evidence="5 6">
    <name type="scientific">Lymnaea stagnalis</name>
    <name type="common">Great pond snail</name>
    <name type="synonym">Helix stagnalis</name>
    <dbReference type="NCBI Taxonomy" id="6523"/>
    <lineage>
        <taxon>Eukaryota</taxon>
        <taxon>Metazoa</taxon>
        <taxon>Spiralia</taxon>
        <taxon>Lophotrochozoa</taxon>
        <taxon>Mollusca</taxon>
        <taxon>Gastropoda</taxon>
        <taxon>Heterobranchia</taxon>
        <taxon>Euthyneura</taxon>
        <taxon>Panpulmonata</taxon>
        <taxon>Hygrophila</taxon>
        <taxon>Lymnaeoidea</taxon>
        <taxon>Lymnaeidae</taxon>
        <taxon>Lymnaea</taxon>
    </lineage>
</organism>
<dbReference type="Proteomes" id="UP001497497">
    <property type="component" value="Unassembled WGS sequence"/>
</dbReference>
<dbReference type="PROSITE" id="PS50184">
    <property type="entry name" value="VWFC_2"/>
    <property type="match status" value="5"/>
</dbReference>
<feature type="non-terminal residue" evidence="5">
    <location>
        <position position="1"/>
    </location>
</feature>
<dbReference type="InterPro" id="IPR001007">
    <property type="entry name" value="VWF_dom"/>
</dbReference>
<dbReference type="EMBL" id="CAXITT010000994">
    <property type="protein sequence ID" value="CAL1547510.1"/>
    <property type="molecule type" value="Genomic_DNA"/>
</dbReference>
<feature type="domain" description="VWFC" evidence="4">
    <location>
        <begin position="19"/>
        <end position="79"/>
    </location>
</feature>
<evidence type="ECO:0000256" key="3">
    <source>
        <dbReference type="ARBA" id="ARBA00022729"/>
    </source>
</evidence>
<feature type="domain" description="VWFC" evidence="4">
    <location>
        <begin position="249"/>
        <end position="305"/>
    </location>
</feature>
<sequence>CPQVTCSHPVQGECCLECTMCYFNSRTYSRGHRFPHPTDRCQNCECLDGNVTCSQRACPSPDSCTHPVSIPGECCPVCGQDCMYQGQVIKNGNSLQYHCQDCQCVGGSVNCSPKQCPLADCPTPVMENCCPKCIECMSDGIRYSDGQVFPHPKDACSQCICVRGSVECSRQPCKAVDCSHPSRGECCPECDACNFAGRTLANAQHFLNPSDSCHDCVCQNGNVTCWKRHCSPVSCHNPVTDNCDCPVCTACNFEGRQVPNGLSFQSSDACEDCICSSGTVTCHKRLCGESCTHPADVQRCCPQCDNCLYGGQFRINGQMFVPQGEPCNKCQCEFGSVTCQSLPCPPLACPKAVQKEGDCCPSCPVCQYLGKTYRDNERFPHPEDLCLACTCKSGMVDCENRRCMVTCLHPRPDTCCPSCDSCYYQNILYKNGARFYPDPCKSCTCEVRYIL</sequence>
<keyword evidence="2" id="KW-0964">Secreted</keyword>
<dbReference type="SMART" id="SM00215">
    <property type="entry name" value="VWC_out"/>
    <property type="match status" value="5"/>
</dbReference>